<feature type="transmembrane region" description="Helical" evidence="1">
    <location>
        <begin position="34"/>
        <end position="55"/>
    </location>
</feature>
<evidence type="ECO:0000313" key="3">
    <source>
        <dbReference type="Proteomes" id="UP000474175"/>
    </source>
</evidence>
<sequence>MNNFFLLLGICCQFLLAIYFVSQAISNQTTSRLRIQYATTALFFGLFGSFLVYGWQTLGLAKTHPESQEAITKPVNSTIQKSDSLAAYNAKGELLASVNEEPVLLK</sequence>
<accession>A0A6L9LA09</accession>
<comment type="caution">
    <text evidence="2">The sequence shown here is derived from an EMBL/GenBank/DDBJ whole genome shotgun (WGS) entry which is preliminary data.</text>
</comment>
<evidence type="ECO:0000256" key="1">
    <source>
        <dbReference type="SAM" id="Phobius"/>
    </source>
</evidence>
<evidence type="ECO:0000313" key="2">
    <source>
        <dbReference type="EMBL" id="NDU97310.1"/>
    </source>
</evidence>
<keyword evidence="1" id="KW-0472">Membrane</keyword>
<dbReference type="EMBL" id="JAAFZH010000010">
    <property type="protein sequence ID" value="NDU97310.1"/>
    <property type="molecule type" value="Genomic_DNA"/>
</dbReference>
<name>A0A6L9LA09_9BACT</name>
<protein>
    <submittedName>
        <fullName evidence="2">Uncharacterized protein</fullName>
    </submittedName>
</protein>
<keyword evidence="1" id="KW-0812">Transmembrane</keyword>
<proteinExistence type="predicted"/>
<dbReference type="RefSeq" id="WP_163952625.1">
    <property type="nucleotide sequence ID" value="NZ_JAAFZH010000010.1"/>
</dbReference>
<gene>
    <name evidence="2" type="ORF">GK108_20675</name>
</gene>
<reference evidence="2 3" key="1">
    <citation type="submission" date="2020-02" db="EMBL/GenBank/DDBJ databases">
        <title>Draft genome sequence of two Spirosoma agri KCTC 52727 and Spirosoma terrae KCTC 52035.</title>
        <authorList>
            <person name="Rojas J."/>
            <person name="Ambika Manirajan B."/>
            <person name="Suarez C."/>
            <person name="Ratering S."/>
            <person name="Schnell S."/>
        </authorList>
    </citation>
    <scope>NUCLEOTIDE SEQUENCE [LARGE SCALE GENOMIC DNA]</scope>
    <source>
        <strain evidence="2 3">KCTC 52035</strain>
    </source>
</reference>
<dbReference type="AlphaFoldDB" id="A0A6L9LA09"/>
<keyword evidence="1" id="KW-1133">Transmembrane helix</keyword>
<keyword evidence="3" id="KW-1185">Reference proteome</keyword>
<organism evidence="2 3">
    <name type="scientific">Spirosoma terrae</name>
    <dbReference type="NCBI Taxonomy" id="1968276"/>
    <lineage>
        <taxon>Bacteria</taxon>
        <taxon>Pseudomonadati</taxon>
        <taxon>Bacteroidota</taxon>
        <taxon>Cytophagia</taxon>
        <taxon>Cytophagales</taxon>
        <taxon>Cytophagaceae</taxon>
        <taxon>Spirosoma</taxon>
    </lineage>
</organism>
<dbReference type="Proteomes" id="UP000474175">
    <property type="component" value="Unassembled WGS sequence"/>
</dbReference>